<reference evidence="1 2" key="1">
    <citation type="journal article" date="2022" name="DNA Res.">
        <title>Chromosomal-level genome assembly of the orchid tree Bauhinia variegata (Leguminosae; Cercidoideae) supports the allotetraploid origin hypothesis of Bauhinia.</title>
        <authorList>
            <person name="Zhong Y."/>
            <person name="Chen Y."/>
            <person name="Zheng D."/>
            <person name="Pang J."/>
            <person name="Liu Y."/>
            <person name="Luo S."/>
            <person name="Meng S."/>
            <person name="Qian L."/>
            <person name="Wei D."/>
            <person name="Dai S."/>
            <person name="Zhou R."/>
        </authorList>
    </citation>
    <scope>NUCLEOTIDE SEQUENCE [LARGE SCALE GENOMIC DNA]</scope>
    <source>
        <strain evidence="1">BV-YZ2020</strain>
    </source>
</reference>
<evidence type="ECO:0000313" key="2">
    <source>
        <dbReference type="Proteomes" id="UP000828941"/>
    </source>
</evidence>
<keyword evidence="2" id="KW-1185">Reference proteome</keyword>
<protein>
    <submittedName>
        <fullName evidence="1">Uncharacterized protein</fullName>
    </submittedName>
</protein>
<dbReference type="EMBL" id="CM039428">
    <property type="protein sequence ID" value="KAI4351983.1"/>
    <property type="molecule type" value="Genomic_DNA"/>
</dbReference>
<name>A0ACB9PTW8_BAUVA</name>
<accession>A0ACB9PTW8</accession>
<sequence length="165" mass="18956">MACFMAASSGSSLSHGWSNHVFLSFRGKDTREGFTGNLYNALNQRGIKTFMDDEELIVGEEITQRLLKEIEESRISIIIFSKNYASSTWCLDELVKILECKRKRGQLVSSVFYNVSPGDVRHQNGSYREALAKHEERFKDSLDKVQKWRKALSEEANLSGWHFKN</sequence>
<dbReference type="Proteomes" id="UP000828941">
    <property type="component" value="Chromosome 3"/>
</dbReference>
<proteinExistence type="predicted"/>
<comment type="caution">
    <text evidence="1">The sequence shown here is derived from an EMBL/GenBank/DDBJ whole genome shotgun (WGS) entry which is preliminary data.</text>
</comment>
<evidence type="ECO:0000313" key="1">
    <source>
        <dbReference type="EMBL" id="KAI4351983.1"/>
    </source>
</evidence>
<organism evidence="1 2">
    <name type="scientific">Bauhinia variegata</name>
    <name type="common">Purple orchid tree</name>
    <name type="synonym">Phanera variegata</name>
    <dbReference type="NCBI Taxonomy" id="167791"/>
    <lineage>
        <taxon>Eukaryota</taxon>
        <taxon>Viridiplantae</taxon>
        <taxon>Streptophyta</taxon>
        <taxon>Embryophyta</taxon>
        <taxon>Tracheophyta</taxon>
        <taxon>Spermatophyta</taxon>
        <taxon>Magnoliopsida</taxon>
        <taxon>eudicotyledons</taxon>
        <taxon>Gunneridae</taxon>
        <taxon>Pentapetalae</taxon>
        <taxon>rosids</taxon>
        <taxon>fabids</taxon>
        <taxon>Fabales</taxon>
        <taxon>Fabaceae</taxon>
        <taxon>Cercidoideae</taxon>
        <taxon>Cercideae</taxon>
        <taxon>Bauhiniinae</taxon>
        <taxon>Bauhinia</taxon>
    </lineage>
</organism>
<gene>
    <name evidence="1" type="ORF">L6164_006280</name>
</gene>